<accession>J7FAR3</accession>
<reference evidence="1 2" key="1">
    <citation type="submission" date="2011-12" db="EMBL/GenBank/DDBJ databases">
        <title>The genome sequence of the flagella-specific Agrobacterium bacteriophage 7-7-1.</title>
        <authorList>
            <person name="Schmitt R."/>
            <person name="Van den Bossche A."/>
            <person name="Lavigne R."/>
            <person name="Kropinski A.M."/>
        </authorList>
    </citation>
    <scope>NUCLEOTIDE SEQUENCE [LARGE SCALE GENOMIC DNA]</scope>
</reference>
<gene>
    <name evidence="1" type="ORF">7-7-1_00065</name>
</gene>
<protein>
    <submittedName>
        <fullName evidence="1">Uncharacterized protein</fullName>
    </submittedName>
</protein>
<evidence type="ECO:0000313" key="1">
    <source>
        <dbReference type="EMBL" id="AFH19763.1"/>
    </source>
</evidence>
<dbReference type="KEGG" id="vg:14012018"/>
<dbReference type="EMBL" id="JQ312117">
    <property type="protein sequence ID" value="AFH19763.1"/>
    <property type="molecule type" value="Genomic_DNA"/>
</dbReference>
<keyword evidence="2" id="KW-1185">Reference proteome</keyword>
<evidence type="ECO:0000313" key="2">
    <source>
        <dbReference type="Proteomes" id="UP000003754"/>
    </source>
</evidence>
<sequence>MNFTLVRIENGRTLCTDMQTHEDKYIGIGASFKAKVWKTRRGVEGFLDDRPEMRRFYRVNEVQPGMWK</sequence>
<organism evidence="1 2">
    <name type="scientific">Agrobacterium phage 7-7-1</name>
    <dbReference type="NCBI Taxonomy" id="1161931"/>
    <lineage>
        <taxon>Viruses</taxon>
        <taxon>Duplodnaviria</taxon>
        <taxon>Heunggongvirae</taxon>
        <taxon>Uroviricota</taxon>
        <taxon>Caudoviricetes</taxon>
        <taxon>Schmittlotzvirus</taxon>
        <taxon>Schmittlotzvirus sv771</taxon>
    </lineage>
</organism>
<name>J7FAR3_9CAUD</name>
<dbReference type="RefSeq" id="YP_007006521.1">
    <property type="nucleotide sequence ID" value="NC_019519.1"/>
</dbReference>
<dbReference type="GeneID" id="14012018"/>
<dbReference type="Proteomes" id="UP000003754">
    <property type="component" value="Segment"/>
</dbReference>
<proteinExistence type="predicted"/>